<proteinExistence type="predicted"/>
<dbReference type="Proteomes" id="UP001165064">
    <property type="component" value="Unassembled WGS sequence"/>
</dbReference>
<gene>
    <name evidence="1" type="ORF">Amon02_000252200</name>
</gene>
<keyword evidence="2" id="KW-1185">Reference proteome</keyword>
<protein>
    <submittedName>
        <fullName evidence="1">Unnamed protein product</fullName>
    </submittedName>
</protein>
<evidence type="ECO:0000313" key="1">
    <source>
        <dbReference type="EMBL" id="GME76268.1"/>
    </source>
</evidence>
<organism evidence="1 2">
    <name type="scientific">Ambrosiozyma monospora</name>
    <name type="common">Yeast</name>
    <name type="synonym">Endomycopsis monosporus</name>
    <dbReference type="NCBI Taxonomy" id="43982"/>
    <lineage>
        <taxon>Eukaryota</taxon>
        <taxon>Fungi</taxon>
        <taxon>Dikarya</taxon>
        <taxon>Ascomycota</taxon>
        <taxon>Saccharomycotina</taxon>
        <taxon>Pichiomycetes</taxon>
        <taxon>Pichiales</taxon>
        <taxon>Pichiaceae</taxon>
        <taxon>Ambrosiozyma</taxon>
    </lineage>
</organism>
<accession>A0ACB5SXS1</accession>
<evidence type="ECO:0000313" key="2">
    <source>
        <dbReference type="Proteomes" id="UP001165064"/>
    </source>
</evidence>
<sequence length="198" mass="23391">MVLAVKYQTSRVYLKYQLDREFSIDNEDEVVVKILNLFDIATWLKLHGYHDESKKGKENELRANIHNEISIYSHIWRYNNSLQNKDSTNFINVPKLVHYGEASEKPLKRLDLTYGDPQIDKELEASRDFNIRCLYGPYLVQCMRASCGAAEHNEVEKELEKLQKIGVTYVDRRDSNFWFDPRTQRAYIVDFEYAQLTV</sequence>
<comment type="caution">
    <text evidence="1">The sequence shown here is derived from an EMBL/GenBank/DDBJ whole genome shotgun (WGS) entry which is preliminary data.</text>
</comment>
<name>A0ACB5SXS1_AMBMO</name>
<reference evidence="1" key="1">
    <citation type="submission" date="2023-04" db="EMBL/GenBank/DDBJ databases">
        <title>Ambrosiozyma monospora NBRC 10751.</title>
        <authorList>
            <person name="Ichikawa N."/>
            <person name="Sato H."/>
            <person name="Tonouchi N."/>
        </authorList>
    </citation>
    <scope>NUCLEOTIDE SEQUENCE</scope>
    <source>
        <strain evidence="1">NBRC 10751</strain>
    </source>
</reference>
<dbReference type="EMBL" id="BSXS01001468">
    <property type="protein sequence ID" value="GME76268.1"/>
    <property type="molecule type" value="Genomic_DNA"/>
</dbReference>